<accession>A0A520S6Q6</accession>
<dbReference type="EMBL" id="SHAH01000005">
    <property type="protein sequence ID" value="RZO78148.1"/>
    <property type="molecule type" value="Genomic_DNA"/>
</dbReference>
<feature type="signal peptide" evidence="1">
    <location>
        <begin position="1"/>
        <end position="30"/>
    </location>
</feature>
<gene>
    <name evidence="2" type="ORF">EVA69_00830</name>
</gene>
<name>A0A520S6Q6_9GAMM</name>
<sequence length="344" mass="37449">MTDTKRRSSRALFSPILLSASLLIAGKVLAQGDYEVPRTEWGQPDLQGVWNFSSNVPMQRPAQYGTRQFLSAAEIEEIEARRAAADASSDGALAIEGVDESYNDFWIENAGIGELVRTSHIVYPENGQLPDLVEGAVARQGMYGGATTGESRPVRIAAGGIGTDGPEDRGLSERCLIGFNAGPPFVPSLYNNNVQIFQSRDTTVLLTEMIHDARIVPLYDSAADIQALDSEVGLWTGDSRGYWDGDTLVVVTRNFNGLSASFGQAGTSAGKLLTERFTRVDELTVDYEFTVEDPATFTDRFTGIVPMTKVGGLLYEYACHEGNYGMVNILRGARAQERRDAEGR</sequence>
<reference evidence="2 3" key="1">
    <citation type="submission" date="2019-02" db="EMBL/GenBank/DDBJ databases">
        <title>Prokaryotic population dynamics and viral predation in marine succession experiment using metagenomics: the confinement effect.</title>
        <authorList>
            <person name="Haro-Moreno J.M."/>
            <person name="Rodriguez-Valera F."/>
            <person name="Lopez-Perez M."/>
        </authorList>
    </citation>
    <scope>NUCLEOTIDE SEQUENCE [LARGE SCALE GENOMIC DNA]</scope>
    <source>
        <strain evidence="2">MED-G158</strain>
    </source>
</reference>
<comment type="caution">
    <text evidence="2">The sequence shown here is derived from an EMBL/GenBank/DDBJ whole genome shotgun (WGS) entry which is preliminary data.</text>
</comment>
<evidence type="ECO:0000313" key="3">
    <source>
        <dbReference type="Proteomes" id="UP000320404"/>
    </source>
</evidence>
<dbReference type="Proteomes" id="UP000320404">
    <property type="component" value="Unassembled WGS sequence"/>
</dbReference>
<keyword evidence="1" id="KW-0732">Signal</keyword>
<evidence type="ECO:0000256" key="1">
    <source>
        <dbReference type="SAM" id="SignalP"/>
    </source>
</evidence>
<dbReference type="AlphaFoldDB" id="A0A520S6Q6"/>
<evidence type="ECO:0000313" key="2">
    <source>
        <dbReference type="EMBL" id="RZO78148.1"/>
    </source>
</evidence>
<proteinExistence type="predicted"/>
<feature type="chain" id="PRO_5021909001" evidence="1">
    <location>
        <begin position="31"/>
        <end position="344"/>
    </location>
</feature>
<protein>
    <submittedName>
        <fullName evidence="2">Uncharacterized protein</fullName>
    </submittedName>
</protein>
<organism evidence="2 3">
    <name type="scientific">OM182 bacterium</name>
    <dbReference type="NCBI Taxonomy" id="2510334"/>
    <lineage>
        <taxon>Bacteria</taxon>
        <taxon>Pseudomonadati</taxon>
        <taxon>Pseudomonadota</taxon>
        <taxon>Gammaproteobacteria</taxon>
        <taxon>OMG group</taxon>
        <taxon>OM182 clade</taxon>
    </lineage>
</organism>